<dbReference type="GO" id="GO:0005737">
    <property type="term" value="C:cytoplasm"/>
    <property type="evidence" value="ECO:0007669"/>
    <property type="project" value="TreeGrafter"/>
</dbReference>
<reference evidence="2 3" key="1">
    <citation type="submission" date="2014-11" db="EMBL/GenBank/DDBJ databases">
        <title>Genome sequence and analysis of novel Kurthia sp.</title>
        <authorList>
            <person name="Lawson J.N."/>
            <person name="Gonzalez J.E."/>
            <person name="Rinauldi L."/>
            <person name="Xuan Z."/>
            <person name="Firman A."/>
            <person name="Shaddox L."/>
            <person name="Trudeau A."/>
            <person name="Shah S."/>
            <person name="Reiman D."/>
        </authorList>
    </citation>
    <scope>NUCLEOTIDE SEQUENCE [LARGE SCALE GENOMIC DNA]</scope>
    <source>
        <strain evidence="2 3">3B1D</strain>
    </source>
</reference>
<dbReference type="SUPFAM" id="SSF51703">
    <property type="entry name" value="Cobalamin (vitamin B12)-dependent enzymes"/>
    <property type="match status" value="1"/>
</dbReference>
<dbReference type="Gene3D" id="3.40.50.280">
    <property type="entry name" value="Cobalamin-binding domain"/>
    <property type="match status" value="1"/>
</dbReference>
<dbReference type="Pfam" id="PF01642">
    <property type="entry name" value="MM_CoA_mutase"/>
    <property type="match status" value="1"/>
</dbReference>
<protein>
    <submittedName>
        <fullName evidence="2">Methylmalonyl-CoA mutase</fullName>
    </submittedName>
</protein>
<keyword evidence="3" id="KW-1185">Reference proteome</keyword>
<dbReference type="PANTHER" id="PTHR48101:SF1">
    <property type="entry name" value="METHYLMALONYL-COA MUTASE, LARGE SUBUNIT"/>
    <property type="match status" value="1"/>
</dbReference>
<dbReference type="RefSeq" id="WP_126990244.1">
    <property type="nucleotide sequence ID" value="NZ_JTFC01000026.1"/>
</dbReference>
<dbReference type="GO" id="GO:0031419">
    <property type="term" value="F:cobalamin binding"/>
    <property type="evidence" value="ECO:0007669"/>
    <property type="project" value="InterPro"/>
</dbReference>
<evidence type="ECO:0000313" key="3">
    <source>
        <dbReference type="Proteomes" id="UP000288623"/>
    </source>
</evidence>
<organism evidence="2 3">
    <name type="scientific">Candidatus Kurthia intestinigallinarum</name>
    <dbReference type="NCBI Taxonomy" id="1562256"/>
    <lineage>
        <taxon>Bacteria</taxon>
        <taxon>Bacillati</taxon>
        <taxon>Bacillota</taxon>
        <taxon>Bacilli</taxon>
        <taxon>Bacillales</taxon>
        <taxon>Caryophanaceae</taxon>
        <taxon>Kurthia</taxon>
    </lineage>
</organism>
<dbReference type="AlphaFoldDB" id="A0A433RVM8"/>
<gene>
    <name evidence="2" type="ORF">QI30_07110</name>
</gene>
<proteinExistence type="predicted"/>
<dbReference type="OrthoDB" id="9762378at2"/>
<dbReference type="InterPro" id="IPR016176">
    <property type="entry name" value="Cbl-dep_enz_cat"/>
</dbReference>
<dbReference type="EMBL" id="JTFC01000026">
    <property type="protein sequence ID" value="RUS57341.1"/>
    <property type="molecule type" value="Genomic_DNA"/>
</dbReference>
<dbReference type="GO" id="GO:0019678">
    <property type="term" value="P:propionate metabolic process, methylmalonyl pathway"/>
    <property type="evidence" value="ECO:0007669"/>
    <property type="project" value="TreeGrafter"/>
</dbReference>
<dbReference type="PANTHER" id="PTHR48101">
    <property type="entry name" value="METHYLMALONYL-COA MUTASE, MITOCHONDRIAL-RELATED"/>
    <property type="match status" value="1"/>
</dbReference>
<dbReference type="Proteomes" id="UP000288623">
    <property type="component" value="Unassembled WGS sequence"/>
</dbReference>
<dbReference type="Gene3D" id="3.20.20.240">
    <property type="entry name" value="Methylmalonyl-CoA mutase"/>
    <property type="match status" value="2"/>
</dbReference>
<dbReference type="GO" id="GO:0004494">
    <property type="term" value="F:methylmalonyl-CoA mutase activity"/>
    <property type="evidence" value="ECO:0007669"/>
    <property type="project" value="TreeGrafter"/>
</dbReference>
<sequence length="547" mass="59812">MTNLKEVTFEKPSYDQWQEAAVKQLKGKPFESLLTKTIEGITLEPLYTEERLLEALDGKLEEQVSTVRALKADGDFGVAQQAFGSSIEEFVAQTNDAFARGAQYVTVGKVSFEWDEAALKQLAALIDTHKQVVLYVDNKEVVNVFNFVTDKTVTGFIVSAEPVELTDFANVRTLNAHTQTVHYEGANATQELAIALAQAAELLGEDFAANEDKFFASFAIDPQFFMEIAKIRAFRVLWKAFAQAYGVTSPKPVQIVTETSLRSFSKLDVYVNLLRAGNEAFSAVIGGADVVTVHPHNVLTGPTNQSVRIARNAALVIKEESHVTKVLDPAGGSYFVESLTHDLVKNAWAYFLEIQATGGYTAAQAKIAADVKVVWDKRLADVETRKAVLVGTNNFADATEEVPAESFVDVNRLAQPFEKLRVDFKENPVKVAVLAYGELKKIKPRTDFVTGIFATAGVTADVTEPFTDVEAAKNYLATTDAQVVVFSAVDEDVEAVLPQIIASKQPGTLLDVAGKFDIDGIDGALYAGMNIYEKLEGIQTSLKEVQR</sequence>
<evidence type="ECO:0000313" key="2">
    <source>
        <dbReference type="EMBL" id="RUS57341.1"/>
    </source>
</evidence>
<dbReference type="InterPro" id="IPR006099">
    <property type="entry name" value="MeMalonylCoA_mutase_a/b_cat"/>
</dbReference>
<feature type="domain" description="Methylmalonyl-CoA mutase alpha/beta chain catalytic" evidence="1">
    <location>
        <begin position="169"/>
        <end position="405"/>
    </location>
</feature>
<accession>A0A433RVM8</accession>
<comment type="caution">
    <text evidence="2">The sequence shown here is derived from an EMBL/GenBank/DDBJ whole genome shotgun (WGS) entry which is preliminary data.</text>
</comment>
<name>A0A433RVM8_9BACL</name>
<evidence type="ECO:0000259" key="1">
    <source>
        <dbReference type="Pfam" id="PF01642"/>
    </source>
</evidence>